<dbReference type="InParanoid" id="K7E501"/>
<dbReference type="PRINTS" id="PR00245">
    <property type="entry name" value="OLFACTORYR"/>
</dbReference>
<feature type="transmembrane region" description="Helical" evidence="12">
    <location>
        <begin position="135"/>
        <end position="157"/>
    </location>
</feature>
<dbReference type="KEGG" id="mdo:100030110"/>
<evidence type="ECO:0000256" key="3">
    <source>
        <dbReference type="ARBA" id="ARBA00022606"/>
    </source>
</evidence>
<comment type="similarity">
    <text evidence="11">Belongs to the G-protein coupled receptor 1 family.</text>
</comment>
<dbReference type="OMA" id="IWINSQL"/>
<protein>
    <recommendedName>
        <fullName evidence="12">Olfactory receptor</fullName>
    </recommendedName>
</protein>
<dbReference type="OrthoDB" id="9442282at2759"/>
<feature type="transmembrane region" description="Helical" evidence="12">
    <location>
        <begin position="310"/>
        <end position="329"/>
    </location>
</feature>
<comment type="subcellular location">
    <subcellularLocation>
        <location evidence="1 12">Cell membrane</location>
        <topology evidence="1 12">Multi-pass membrane protein</topology>
    </subcellularLocation>
</comment>
<keyword evidence="8 12" id="KW-0472">Membrane</keyword>
<evidence type="ECO:0000313" key="15">
    <source>
        <dbReference type="Proteomes" id="UP000002280"/>
    </source>
</evidence>
<evidence type="ECO:0000256" key="2">
    <source>
        <dbReference type="ARBA" id="ARBA00022475"/>
    </source>
</evidence>
<dbReference type="GO" id="GO:0004984">
    <property type="term" value="F:olfactory receptor activity"/>
    <property type="evidence" value="ECO:0000318"/>
    <property type="project" value="GO_Central"/>
</dbReference>
<evidence type="ECO:0000256" key="8">
    <source>
        <dbReference type="ARBA" id="ARBA00023136"/>
    </source>
</evidence>
<dbReference type="PRINTS" id="PR00237">
    <property type="entry name" value="GPCRRHODOPSN"/>
</dbReference>
<evidence type="ECO:0000256" key="6">
    <source>
        <dbReference type="ARBA" id="ARBA00022989"/>
    </source>
</evidence>
<evidence type="ECO:0000256" key="1">
    <source>
        <dbReference type="ARBA" id="ARBA00004651"/>
    </source>
</evidence>
<feature type="domain" description="G-protein coupled receptors family 1 profile" evidence="13">
    <location>
        <begin position="78"/>
        <end position="327"/>
    </location>
</feature>
<accession>K7E501</accession>
<sequence>MKDLEFMSGNSKSACEDKCLQIVDDLDKDYHLHFQRTMDKGNHSIVADFILMGLTDKPEFQIPLFLLFLEIYIISFMGNMGLILLIWINSQLHTPMYYFLSNLSFIDLCYSSIITPKMLVSFLSEKNIISYSGCLTQFFFFCTFGIADWYMLTAMAYDRYVAICSPLHYHSTMSQKIRYLLVLGVYVMGTLGAITHTSGLSRLSFCGNIFISHYFCDIPPLLKLSCSSTYINELLVMLLVVVNSLVTTIPIVISYAFILSSILSIHSVKGRYKAFSTCGSHMVTVAVLYGSIIFMYCWPESSNNITQQKVASVIYTTVIPMLNPFIYSLRNKDVKDALKKIKKDWIVSWCN</sequence>
<evidence type="ECO:0000256" key="4">
    <source>
        <dbReference type="ARBA" id="ARBA00022692"/>
    </source>
</evidence>
<dbReference type="STRING" id="13616.ENSMODP00000040853"/>
<feature type="transmembrane region" description="Helical" evidence="12">
    <location>
        <begin position="234"/>
        <end position="258"/>
    </location>
</feature>
<reference evidence="14" key="3">
    <citation type="submission" date="2025-09" db="UniProtKB">
        <authorList>
            <consortium name="Ensembl"/>
        </authorList>
    </citation>
    <scope>IDENTIFICATION</scope>
</reference>
<dbReference type="InterPro" id="IPR000276">
    <property type="entry name" value="GPCR_Rhodpsn"/>
</dbReference>
<dbReference type="GeneTree" id="ENSGT01040000240383"/>
<feature type="transmembrane region" description="Helical" evidence="12">
    <location>
        <begin position="177"/>
        <end position="195"/>
    </location>
</feature>
<name>K7E501_MONDO</name>
<keyword evidence="9 11" id="KW-0675">Receptor</keyword>
<dbReference type="Gene3D" id="1.20.1070.10">
    <property type="entry name" value="Rhodopsin 7-helix transmembrane proteins"/>
    <property type="match status" value="1"/>
</dbReference>
<dbReference type="HOGENOM" id="CLU_012526_1_0_1"/>
<evidence type="ECO:0000256" key="12">
    <source>
        <dbReference type="RuleBase" id="RU363047"/>
    </source>
</evidence>
<keyword evidence="2 12" id="KW-1003">Cell membrane</keyword>
<dbReference type="eggNOG" id="ENOG502TDTH">
    <property type="taxonomic scope" value="Eukaryota"/>
</dbReference>
<keyword evidence="15" id="KW-1185">Reference proteome</keyword>
<evidence type="ECO:0000313" key="14">
    <source>
        <dbReference type="Ensembl" id="ENSMODP00000040853.1"/>
    </source>
</evidence>
<dbReference type="GO" id="GO:0007186">
    <property type="term" value="P:G protein-coupled receptor signaling pathway"/>
    <property type="evidence" value="ECO:0000318"/>
    <property type="project" value="GO_Central"/>
</dbReference>
<dbReference type="FunFam" id="1.20.1070.10:FF:000004">
    <property type="entry name" value="Olfactory receptor"/>
    <property type="match status" value="1"/>
</dbReference>
<dbReference type="PROSITE" id="PS50262">
    <property type="entry name" value="G_PROTEIN_RECEP_F1_2"/>
    <property type="match status" value="1"/>
</dbReference>
<evidence type="ECO:0000256" key="5">
    <source>
        <dbReference type="ARBA" id="ARBA00022725"/>
    </source>
</evidence>
<keyword evidence="5 12" id="KW-0552">Olfaction</keyword>
<dbReference type="GO" id="GO:0005549">
    <property type="term" value="F:odorant binding"/>
    <property type="evidence" value="ECO:0000318"/>
    <property type="project" value="GO_Central"/>
</dbReference>
<evidence type="ECO:0000256" key="9">
    <source>
        <dbReference type="ARBA" id="ARBA00023170"/>
    </source>
</evidence>
<evidence type="ECO:0000259" key="13">
    <source>
        <dbReference type="PROSITE" id="PS50262"/>
    </source>
</evidence>
<feature type="transmembrane region" description="Helical" evidence="12">
    <location>
        <begin position="62"/>
        <end position="88"/>
    </location>
</feature>
<dbReference type="PANTHER" id="PTHR48018">
    <property type="entry name" value="OLFACTORY RECEPTOR"/>
    <property type="match status" value="1"/>
</dbReference>
<reference evidence="14 15" key="1">
    <citation type="journal article" date="2007" name="Nature">
        <title>Genome of the marsupial Monodelphis domestica reveals innovation in non-coding sequences.</title>
        <authorList>
            <person name="Mikkelsen T.S."/>
            <person name="Wakefield M.J."/>
            <person name="Aken B."/>
            <person name="Amemiya C.T."/>
            <person name="Chang J.L."/>
            <person name="Duke S."/>
            <person name="Garber M."/>
            <person name="Gentles A.J."/>
            <person name="Goodstadt L."/>
            <person name="Heger A."/>
            <person name="Jurka J."/>
            <person name="Kamal M."/>
            <person name="Mauceli E."/>
            <person name="Searle S.M."/>
            <person name="Sharpe T."/>
            <person name="Baker M.L."/>
            <person name="Batzer M.A."/>
            <person name="Benos P.V."/>
            <person name="Belov K."/>
            <person name="Clamp M."/>
            <person name="Cook A."/>
            <person name="Cuff J."/>
            <person name="Das R."/>
            <person name="Davidow L."/>
            <person name="Deakin J.E."/>
            <person name="Fazzari M.J."/>
            <person name="Glass J.L."/>
            <person name="Grabherr M."/>
            <person name="Greally J.M."/>
            <person name="Gu W."/>
            <person name="Hore T.A."/>
            <person name="Huttley G.A."/>
            <person name="Kleber M."/>
            <person name="Jirtle R.L."/>
            <person name="Koina E."/>
            <person name="Lee J.T."/>
            <person name="Mahony S."/>
            <person name="Marra M.A."/>
            <person name="Miller R.D."/>
            <person name="Nicholls R.D."/>
            <person name="Oda M."/>
            <person name="Papenfuss A.T."/>
            <person name="Parra Z.E."/>
            <person name="Pollock D.D."/>
            <person name="Ray D.A."/>
            <person name="Schein J.E."/>
            <person name="Speed T.P."/>
            <person name="Thompson K."/>
            <person name="VandeBerg J.L."/>
            <person name="Wade C.M."/>
            <person name="Walker J.A."/>
            <person name="Waters P.D."/>
            <person name="Webber C."/>
            <person name="Weidman J.R."/>
            <person name="Xie X."/>
            <person name="Zody M.C."/>
            <person name="Baldwin J."/>
            <person name="Abdouelleil A."/>
            <person name="Abdulkadir J."/>
            <person name="Abebe A."/>
            <person name="Abera B."/>
            <person name="Abreu J."/>
            <person name="Acer S.C."/>
            <person name="Aftuck L."/>
            <person name="Alexander A."/>
            <person name="An P."/>
            <person name="Anderson E."/>
            <person name="Anderson S."/>
            <person name="Arachi H."/>
            <person name="Azer M."/>
            <person name="Bachantsang P."/>
            <person name="Barry A."/>
            <person name="Bayul T."/>
            <person name="Berlin A."/>
            <person name="Bessette D."/>
            <person name="Bloom T."/>
            <person name="Bloom T."/>
            <person name="Boguslavskiy L."/>
            <person name="Bonnet C."/>
            <person name="Boukhgalter B."/>
            <person name="Bourzgui I."/>
            <person name="Brown A."/>
            <person name="Cahill P."/>
            <person name="Channer S."/>
            <person name="Cheshatsang Y."/>
            <person name="Chuda L."/>
            <person name="Citroen M."/>
            <person name="Collymore A."/>
            <person name="Cooke P."/>
            <person name="Costello M."/>
            <person name="D'Aco K."/>
            <person name="Daza R."/>
            <person name="De Haan G."/>
            <person name="DeGray S."/>
            <person name="DeMaso C."/>
            <person name="Dhargay N."/>
            <person name="Dooley K."/>
            <person name="Dooley E."/>
            <person name="Doricent M."/>
            <person name="Dorje P."/>
            <person name="Dorjee K."/>
            <person name="Dupes A."/>
            <person name="Elong R."/>
            <person name="Falk J."/>
            <person name="Farina A."/>
            <person name="Faro S."/>
            <person name="Ferguson D."/>
            <person name="Fisher S."/>
            <person name="Foley C.D."/>
            <person name="Franke A."/>
            <person name="Friedrich D."/>
            <person name="Gadbois L."/>
            <person name="Gearin G."/>
            <person name="Gearin C.R."/>
            <person name="Giannoukos G."/>
            <person name="Goode T."/>
            <person name="Graham J."/>
            <person name="Grandbois E."/>
            <person name="Grewal S."/>
            <person name="Gyaltsen K."/>
            <person name="Hafez N."/>
            <person name="Hagos B."/>
            <person name="Hall J."/>
            <person name="Henson C."/>
            <person name="Hollinger A."/>
            <person name="Honan T."/>
            <person name="Huard M.D."/>
            <person name="Hughes L."/>
            <person name="Hurhula B."/>
            <person name="Husby M.E."/>
            <person name="Kamat A."/>
            <person name="Kanga B."/>
            <person name="Kashin S."/>
            <person name="Khazanovich D."/>
            <person name="Kisner P."/>
            <person name="Lance K."/>
            <person name="Lara M."/>
            <person name="Lee W."/>
            <person name="Lennon N."/>
            <person name="Letendre F."/>
            <person name="LeVine R."/>
            <person name="Lipovsky A."/>
            <person name="Liu X."/>
            <person name="Liu J."/>
            <person name="Liu S."/>
            <person name="Lokyitsang T."/>
            <person name="Lokyitsang Y."/>
            <person name="Lubonja R."/>
            <person name="Lui A."/>
            <person name="MacDonald P."/>
            <person name="Magnisalis V."/>
            <person name="Maru K."/>
            <person name="Matthews C."/>
            <person name="McCusker W."/>
            <person name="McDonough S."/>
            <person name="Mehta T."/>
            <person name="Meldrim J."/>
            <person name="Meneus L."/>
            <person name="Mihai O."/>
            <person name="Mihalev A."/>
            <person name="Mihova T."/>
            <person name="Mittelman R."/>
            <person name="Mlenga V."/>
            <person name="Montmayeur A."/>
            <person name="Mulrain L."/>
            <person name="Navidi A."/>
            <person name="Naylor J."/>
            <person name="Negash T."/>
            <person name="Nguyen T."/>
            <person name="Nguyen N."/>
            <person name="Nicol R."/>
            <person name="Norbu C."/>
            <person name="Norbu N."/>
            <person name="Novod N."/>
            <person name="O'Neill B."/>
            <person name="Osman S."/>
            <person name="Markiewicz E."/>
            <person name="Oyono O.L."/>
            <person name="Patti C."/>
            <person name="Phunkhang P."/>
            <person name="Pierre F."/>
            <person name="Priest M."/>
            <person name="Raghuraman S."/>
            <person name="Rege F."/>
            <person name="Reyes R."/>
            <person name="Rise C."/>
            <person name="Rogov P."/>
            <person name="Ross K."/>
            <person name="Ryan E."/>
            <person name="Settipalli S."/>
            <person name="Shea T."/>
            <person name="Sherpa N."/>
            <person name="Shi L."/>
            <person name="Shih D."/>
            <person name="Sparrow T."/>
            <person name="Spaulding J."/>
            <person name="Stalker J."/>
            <person name="Stange-Thomann N."/>
            <person name="Stavropoulos S."/>
            <person name="Stone C."/>
            <person name="Strader C."/>
            <person name="Tesfaye S."/>
            <person name="Thomson T."/>
            <person name="Thoulutsang Y."/>
            <person name="Thoulutsang D."/>
            <person name="Topham K."/>
            <person name="Topping I."/>
            <person name="Tsamla T."/>
            <person name="Vassiliev H."/>
            <person name="Vo A."/>
            <person name="Wangchuk T."/>
            <person name="Wangdi T."/>
            <person name="Weiand M."/>
            <person name="Wilkinson J."/>
            <person name="Wilson A."/>
            <person name="Yadav S."/>
            <person name="Young G."/>
            <person name="Yu Q."/>
            <person name="Zembek L."/>
            <person name="Zhong D."/>
            <person name="Zimmer A."/>
            <person name="Zwirko Z."/>
            <person name="Jaffe D.B."/>
            <person name="Alvarez P."/>
            <person name="Brockman W."/>
            <person name="Butler J."/>
            <person name="Chin C."/>
            <person name="Gnerre S."/>
            <person name="MacCallum I."/>
            <person name="Graves J.A."/>
            <person name="Ponting C.P."/>
            <person name="Breen M."/>
            <person name="Samollow P.B."/>
            <person name="Lander E.S."/>
            <person name="Lindblad-Toh K."/>
        </authorList>
    </citation>
    <scope>NUCLEOTIDE SEQUENCE [LARGE SCALE GENOMIC DNA]</scope>
</reference>
<feature type="transmembrane region" description="Helical" evidence="12">
    <location>
        <begin position="95"/>
        <end position="115"/>
    </location>
</feature>
<keyword evidence="4 11" id="KW-0812">Transmembrane</keyword>
<evidence type="ECO:0000256" key="7">
    <source>
        <dbReference type="ARBA" id="ARBA00023040"/>
    </source>
</evidence>
<dbReference type="Pfam" id="PF13853">
    <property type="entry name" value="7tm_4"/>
    <property type="match status" value="1"/>
</dbReference>
<dbReference type="SUPFAM" id="SSF81321">
    <property type="entry name" value="Family A G protein-coupled receptor-like"/>
    <property type="match status" value="1"/>
</dbReference>
<dbReference type="GO" id="GO:0007608">
    <property type="term" value="P:sensory perception of smell"/>
    <property type="evidence" value="ECO:0000318"/>
    <property type="project" value="GO_Central"/>
</dbReference>
<keyword evidence="3 12" id="KW-0716">Sensory transduction</keyword>
<dbReference type="GeneID" id="100030110"/>
<dbReference type="AlphaFoldDB" id="K7E501"/>
<keyword evidence="7 11" id="KW-0297">G-protein coupled receptor</keyword>
<dbReference type="Ensembl" id="ENSMODT00000043961.2">
    <property type="protein sequence ID" value="ENSMODP00000040853.1"/>
    <property type="gene ID" value="ENSMODG00000029174.2"/>
</dbReference>
<keyword evidence="10 11" id="KW-0807">Transducer</keyword>
<dbReference type="GO" id="GO:0005886">
    <property type="term" value="C:plasma membrane"/>
    <property type="evidence" value="ECO:0007669"/>
    <property type="project" value="UniProtKB-SubCell"/>
</dbReference>
<feature type="transmembrane region" description="Helical" evidence="12">
    <location>
        <begin position="279"/>
        <end position="298"/>
    </location>
</feature>
<organism evidence="14 15">
    <name type="scientific">Monodelphis domestica</name>
    <name type="common">Gray short-tailed opossum</name>
    <dbReference type="NCBI Taxonomy" id="13616"/>
    <lineage>
        <taxon>Eukaryota</taxon>
        <taxon>Metazoa</taxon>
        <taxon>Chordata</taxon>
        <taxon>Craniata</taxon>
        <taxon>Vertebrata</taxon>
        <taxon>Euteleostomi</taxon>
        <taxon>Mammalia</taxon>
        <taxon>Metatheria</taxon>
        <taxon>Didelphimorphia</taxon>
        <taxon>Didelphidae</taxon>
        <taxon>Monodelphis</taxon>
    </lineage>
</organism>
<evidence type="ECO:0000256" key="11">
    <source>
        <dbReference type="RuleBase" id="RU000688"/>
    </source>
</evidence>
<dbReference type="Bgee" id="ENSMODG00000029174">
    <property type="expression patterns" value="Expressed in spermatocyte and 2 other cell types or tissues"/>
</dbReference>
<dbReference type="InterPro" id="IPR017452">
    <property type="entry name" value="GPCR_Rhodpsn_7TM"/>
</dbReference>
<evidence type="ECO:0000256" key="10">
    <source>
        <dbReference type="ARBA" id="ARBA00023224"/>
    </source>
</evidence>
<dbReference type="PROSITE" id="PS00237">
    <property type="entry name" value="G_PROTEIN_RECEP_F1_1"/>
    <property type="match status" value="1"/>
</dbReference>
<dbReference type="Proteomes" id="UP000002280">
    <property type="component" value="Chromosome 4"/>
</dbReference>
<keyword evidence="6 12" id="KW-1133">Transmembrane helix</keyword>
<reference evidence="14" key="2">
    <citation type="submission" date="2025-08" db="UniProtKB">
        <authorList>
            <consortium name="Ensembl"/>
        </authorList>
    </citation>
    <scope>IDENTIFICATION</scope>
</reference>
<proteinExistence type="inferred from homology"/>
<dbReference type="InterPro" id="IPR000725">
    <property type="entry name" value="Olfact_rcpt"/>
</dbReference>
<dbReference type="GO" id="GO:0004930">
    <property type="term" value="F:G protein-coupled receptor activity"/>
    <property type="evidence" value="ECO:0007669"/>
    <property type="project" value="UniProtKB-KW"/>
</dbReference>